<dbReference type="Proteomes" id="UP000006702">
    <property type="component" value="Unassembled WGS sequence"/>
</dbReference>
<dbReference type="InterPro" id="IPR012337">
    <property type="entry name" value="RNaseH-like_sf"/>
</dbReference>
<proteinExistence type="predicted"/>
<dbReference type="GO" id="GO:0003676">
    <property type="term" value="F:nucleic acid binding"/>
    <property type="evidence" value="ECO:0007669"/>
    <property type="project" value="InterPro"/>
</dbReference>
<dbReference type="Gene3D" id="3.30.420.10">
    <property type="entry name" value="Ribonuclease H-like superfamily/Ribonuclease H"/>
    <property type="match status" value="1"/>
</dbReference>
<dbReference type="OrthoDB" id="10252740at2759"/>
<dbReference type="Pfam" id="PF02171">
    <property type="entry name" value="Piwi"/>
    <property type="match status" value="1"/>
</dbReference>
<protein>
    <recommendedName>
        <fullName evidence="1">Piwi domain-containing protein</fullName>
    </recommendedName>
</protein>
<keyword evidence="3" id="KW-1185">Reference proteome</keyword>
<dbReference type="STRING" id="331117.A1D5I6"/>
<name>A1D5I6_NEOFI</name>
<sequence length="143" mass="15603">MKVNAKLGGTTAQAVPKVTEATLRPRSHSPLGVWAPSTAAMSVCMDTFSGRYWGSCETNGDRLEIIATSNIEYGVSTGESEKVLKEEVFDIKKILMKLSNDYFKGKFTVVIANKCHHLRAFPHPGDRNSADYNGNPLPGTLIT</sequence>
<dbReference type="InterPro" id="IPR003165">
    <property type="entry name" value="Piwi"/>
</dbReference>
<gene>
    <name evidence="2" type="ORF">NFIA_024190</name>
</gene>
<feature type="domain" description="Piwi" evidence="1">
    <location>
        <begin position="74"/>
        <end position="142"/>
    </location>
</feature>
<dbReference type="SUPFAM" id="SSF53098">
    <property type="entry name" value="Ribonuclease H-like"/>
    <property type="match status" value="1"/>
</dbReference>
<dbReference type="PANTHER" id="PTHR22891">
    <property type="entry name" value="EUKARYOTIC TRANSLATION INITIATION FACTOR 2C"/>
    <property type="match status" value="1"/>
</dbReference>
<dbReference type="InterPro" id="IPR036397">
    <property type="entry name" value="RNaseH_sf"/>
</dbReference>
<dbReference type="KEGG" id="nfi:NFIA_024190"/>
<organism evidence="2 3">
    <name type="scientific">Neosartorya fischeri (strain ATCC 1020 / DSM 3700 / CBS 544.65 / FGSC A1164 / JCM 1740 / NRRL 181 / WB 181)</name>
    <name type="common">Aspergillus fischerianus</name>
    <dbReference type="NCBI Taxonomy" id="331117"/>
    <lineage>
        <taxon>Eukaryota</taxon>
        <taxon>Fungi</taxon>
        <taxon>Dikarya</taxon>
        <taxon>Ascomycota</taxon>
        <taxon>Pezizomycotina</taxon>
        <taxon>Eurotiomycetes</taxon>
        <taxon>Eurotiomycetidae</taxon>
        <taxon>Eurotiales</taxon>
        <taxon>Aspergillaceae</taxon>
        <taxon>Aspergillus</taxon>
        <taxon>Aspergillus subgen. Fumigati</taxon>
    </lineage>
</organism>
<dbReference type="VEuPathDB" id="FungiDB:NFIA_024190"/>
<evidence type="ECO:0000259" key="1">
    <source>
        <dbReference type="Pfam" id="PF02171"/>
    </source>
</evidence>
<accession>A1D5I6</accession>
<reference evidence="3" key="1">
    <citation type="journal article" date="2008" name="PLoS Genet.">
        <title>Genomic islands in the pathogenic filamentous fungus Aspergillus fumigatus.</title>
        <authorList>
            <person name="Fedorova N.D."/>
            <person name="Khaldi N."/>
            <person name="Joardar V.S."/>
            <person name="Maiti R."/>
            <person name="Amedeo P."/>
            <person name="Anderson M.J."/>
            <person name="Crabtree J."/>
            <person name="Silva J.C."/>
            <person name="Badger J.H."/>
            <person name="Albarraq A."/>
            <person name="Angiuoli S."/>
            <person name="Bussey H."/>
            <person name="Bowyer P."/>
            <person name="Cotty P.J."/>
            <person name="Dyer P.S."/>
            <person name="Egan A."/>
            <person name="Galens K."/>
            <person name="Fraser-Liggett C.M."/>
            <person name="Haas B.J."/>
            <person name="Inman J.M."/>
            <person name="Kent R."/>
            <person name="Lemieux S."/>
            <person name="Malavazi I."/>
            <person name="Orvis J."/>
            <person name="Roemer T."/>
            <person name="Ronning C.M."/>
            <person name="Sundaram J.P."/>
            <person name="Sutton G."/>
            <person name="Turner G."/>
            <person name="Venter J.C."/>
            <person name="White O.R."/>
            <person name="Whitty B.R."/>
            <person name="Youngman P."/>
            <person name="Wolfe K.H."/>
            <person name="Goldman G.H."/>
            <person name="Wortman J.R."/>
            <person name="Jiang B."/>
            <person name="Denning D.W."/>
            <person name="Nierman W.C."/>
        </authorList>
    </citation>
    <scope>NUCLEOTIDE SEQUENCE [LARGE SCALE GENOMIC DNA]</scope>
    <source>
        <strain evidence="3">ATCC 1020 / DSM 3700 / CBS 544.65 / FGSC A1164 / JCM 1740 / NRRL 181 / WB 181</strain>
    </source>
</reference>
<evidence type="ECO:0000313" key="2">
    <source>
        <dbReference type="EMBL" id="EAW22040.1"/>
    </source>
</evidence>
<evidence type="ECO:0000313" key="3">
    <source>
        <dbReference type="Proteomes" id="UP000006702"/>
    </source>
</evidence>
<dbReference type="RefSeq" id="XP_001263937.1">
    <property type="nucleotide sequence ID" value="XM_001263936.1"/>
</dbReference>
<dbReference type="HOGENOM" id="CLU_1806699_0_0_1"/>
<dbReference type="AlphaFoldDB" id="A1D5I6"/>
<dbReference type="eggNOG" id="KOG1041">
    <property type="taxonomic scope" value="Eukaryota"/>
</dbReference>
<dbReference type="EMBL" id="DS027689">
    <property type="protein sequence ID" value="EAW22040.1"/>
    <property type="molecule type" value="Genomic_DNA"/>
</dbReference>
<dbReference type="GeneID" id="4590589"/>